<keyword evidence="1" id="KW-0378">Hydrolase</keyword>
<name>A0ACC2T8N5_9FUNG</name>
<accession>A0ACC2T8N5</accession>
<organism evidence="1 2">
    <name type="scientific">Entomophthora muscae</name>
    <dbReference type="NCBI Taxonomy" id="34485"/>
    <lineage>
        <taxon>Eukaryota</taxon>
        <taxon>Fungi</taxon>
        <taxon>Fungi incertae sedis</taxon>
        <taxon>Zoopagomycota</taxon>
        <taxon>Entomophthoromycotina</taxon>
        <taxon>Entomophthoromycetes</taxon>
        <taxon>Entomophthorales</taxon>
        <taxon>Entomophthoraceae</taxon>
        <taxon>Entomophthora</taxon>
    </lineage>
</organism>
<reference evidence="1" key="1">
    <citation type="submission" date="2022-04" db="EMBL/GenBank/DDBJ databases">
        <title>Genome of the entomopathogenic fungus Entomophthora muscae.</title>
        <authorList>
            <person name="Elya C."/>
            <person name="Lovett B.R."/>
            <person name="Lee E."/>
            <person name="Macias A.M."/>
            <person name="Hajek A.E."/>
            <person name="De Bivort B.L."/>
            <person name="Kasson M.T."/>
            <person name="De Fine Licht H.H."/>
            <person name="Stajich J.E."/>
        </authorList>
    </citation>
    <scope>NUCLEOTIDE SEQUENCE</scope>
    <source>
        <strain evidence="1">Berkeley</strain>
    </source>
</reference>
<comment type="caution">
    <text evidence="1">The sequence shown here is derived from an EMBL/GenBank/DDBJ whole genome shotgun (WGS) entry which is preliminary data.</text>
</comment>
<evidence type="ECO:0000313" key="1">
    <source>
        <dbReference type="EMBL" id="KAJ9070821.1"/>
    </source>
</evidence>
<protein>
    <submittedName>
        <fullName evidence="1">Glycosidase CRH2</fullName>
    </submittedName>
</protein>
<dbReference type="Proteomes" id="UP001165960">
    <property type="component" value="Unassembled WGS sequence"/>
</dbReference>
<sequence>MQLSTIAVVTSCLASCMAGPANFTLRRREEDGCMPWKEDFRNGMGMFIGEGQVGVDNNQMVMKISLGNTPNPTTGVIMGYGAKVTSKNTILYGTTVARIKSSRVGGVVNAFVIMSPQKDEIDWEWVGKDESSSQTNFYVKGIIDYTKGQYIPNSFNTHEGFHDYGINWTPESITWTIDGAPVRTITRSANGGSFPDTPSNIYFSLWDGGSNAVGTRDWAGGLINWQDPEILRNGYMSAVVESVTYTC</sequence>
<gene>
    <name evidence="1" type="primary">UTR2_12</name>
    <name evidence="1" type="ORF">DSO57_1003286</name>
</gene>
<keyword evidence="1" id="KW-0326">Glycosidase</keyword>
<evidence type="ECO:0000313" key="2">
    <source>
        <dbReference type="Proteomes" id="UP001165960"/>
    </source>
</evidence>
<dbReference type="EMBL" id="QTSX02003558">
    <property type="protein sequence ID" value="KAJ9070821.1"/>
    <property type="molecule type" value="Genomic_DNA"/>
</dbReference>
<proteinExistence type="predicted"/>
<keyword evidence="2" id="KW-1185">Reference proteome</keyword>